<reference evidence="2" key="1">
    <citation type="submission" date="2022-09" db="EMBL/GenBank/DDBJ databases">
        <title>Novel Mycoplasma species identified in domestic and wild animals.</title>
        <authorList>
            <person name="Volokhov D.V."/>
            <person name="Furtak V.A."/>
            <person name="Zagorodnyaya T.A."/>
        </authorList>
    </citation>
    <scope>NUCLEOTIDE SEQUENCE</scope>
    <source>
        <strain evidence="2">Oakley</strain>
    </source>
</reference>
<keyword evidence="1" id="KW-1133">Transmembrane helix</keyword>
<comment type="caution">
    <text evidence="2">The sequence shown here is derived from an EMBL/GenBank/DDBJ whole genome shotgun (WGS) entry which is preliminary data.</text>
</comment>
<dbReference type="RefSeq" id="WP_263607665.1">
    <property type="nucleotide sequence ID" value="NZ_JAOVQM010000001.1"/>
</dbReference>
<dbReference type="EMBL" id="JAOVQM010000001">
    <property type="protein sequence ID" value="MCV2231544.1"/>
    <property type="molecule type" value="Genomic_DNA"/>
</dbReference>
<accession>A0ABT2Y489</accession>
<dbReference type="InterPro" id="IPR021354">
    <property type="entry name" value="DUF2975"/>
</dbReference>
<gene>
    <name evidence="2" type="ORF">N7548_01705</name>
</gene>
<proteinExistence type="predicted"/>
<evidence type="ECO:0000256" key="1">
    <source>
        <dbReference type="SAM" id="Phobius"/>
    </source>
</evidence>
<evidence type="ECO:0000313" key="2">
    <source>
        <dbReference type="EMBL" id="MCV2231544.1"/>
    </source>
</evidence>
<feature type="transmembrane region" description="Helical" evidence="1">
    <location>
        <begin position="25"/>
        <end position="46"/>
    </location>
</feature>
<evidence type="ECO:0000313" key="3">
    <source>
        <dbReference type="Proteomes" id="UP001177160"/>
    </source>
</evidence>
<feature type="transmembrane region" description="Helical" evidence="1">
    <location>
        <begin position="67"/>
        <end position="89"/>
    </location>
</feature>
<dbReference type="Pfam" id="PF11188">
    <property type="entry name" value="DUF2975"/>
    <property type="match status" value="1"/>
</dbReference>
<name>A0ABT2Y489_9MOLU</name>
<keyword evidence="3" id="KW-1185">Reference proteome</keyword>
<keyword evidence="1" id="KW-0472">Membrane</keyword>
<feature type="transmembrane region" description="Helical" evidence="1">
    <location>
        <begin position="101"/>
        <end position="122"/>
    </location>
</feature>
<sequence>MLGAFYVFPIWIGDALLEIGYKQFYLLWVFISMYIMVIPYVYSLYLTFRLLIQIEQKEYYTTKSQRYLSQIGYSGYTIGAVLFFDLPFVYDFADEMDAPGIILVFGFLMILAFAIGTFSMVLKELNEQQS</sequence>
<dbReference type="Proteomes" id="UP001177160">
    <property type="component" value="Unassembled WGS sequence"/>
</dbReference>
<keyword evidence="1" id="KW-0812">Transmembrane</keyword>
<protein>
    <submittedName>
        <fullName evidence="2">DUF2975 domain-containing protein</fullName>
    </submittedName>
</protein>
<organism evidence="2 3">
    <name type="scientific">Paracholeplasma manati</name>
    <dbReference type="NCBI Taxonomy" id="591373"/>
    <lineage>
        <taxon>Bacteria</taxon>
        <taxon>Bacillati</taxon>
        <taxon>Mycoplasmatota</taxon>
        <taxon>Mollicutes</taxon>
        <taxon>Acholeplasmatales</taxon>
        <taxon>Acholeplasmataceae</taxon>
        <taxon>Paracholeplasma</taxon>
    </lineage>
</organism>